<proteinExistence type="predicted"/>
<comment type="caution">
    <text evidence="3">The sequence shown here is derived from an EMBL/GenBank/DDBJ whole genome shotgun (WGS) entry which is preliminary data.</text>
</comment>
<dbReference type="AlphaFoldDB" id="A0AAD9FYQ3"/>
<feature type="compositionally biased region" description="Basic and acidic residues" evidence="2">
    <location>
        <begin position="526"/>
        <end position="537"/>
    </location>
</feature>
<evidence type="ECO:0000256" key="1">
    <source>
        <dbReference type="SAM" id="Coils"/>
    </source>
</evidence>
<feature type="region of interest" description="Disordered" evidence="2">
    <location>
        <begin position="85"/>
        <end position="137"/>
    </location>
</feature>
<reference evidence="3" key="1">
    <citation type="submission" date="2023-08" db="EMBL/GenBank/DDBJ databases">
        <title>Reference Genome Resource for the Citrus Pathogen Phytophthora citrophthora.</title>
        <authorList>
            <person name="Moller H."/>
            <person name="Coetzee B."/>
            <person name="Rose L.J."/>
            <person name="Van Niekerk J.M."/>
        </authorList>
    </citation>
    <scope>NUCLEOTIDE SEQUENCE</scope>
    <source>
        <strain evidence="3">STE-U-9442</strain>
    </source>
</reference>
<evidence type="ECO:0000313" key="4">
    <source>
        <dbReference type="Proteomes" id="UP001259832"/>
    </source>
</evidence>
<protein>
    <submittedName>
        <fullName evidence="3">Uncharacterized protein</fullName>
    </submittedName>
</protein>
<evidence type="ECO:0000313" key="3">
    <source>
        <dbReference type="EMBL" id="KAK1928694.1"/>
    </source>
</evidence>
<feature type="compositionally biased region" description="Polar residues" evidence="2">
    <location>
        <begin position="558"/>
        <end position="569"/>
    </location>
</feature>
<feature type="compositionally biased region" description="Basic and acidic residues" evidence="2">
    <location>
        <begin position="112"/>
        <end position="123"/>
    </location>
</feature>
<accession>A0AAD9FYQ3</accession>
<evidence type="ECO:0000256" key="2">
    <source>
        <dbReference type="SAM" id="MobiDB-lite"/>
    </source>
</evidence>
<gene>
    <name evidence="3" type="ORF">P3T76_015797</name>
</gene>
<feature type="region of interest" description="Disordered" evidence="2">
    <location>
        <begin position="525"/>
        <end position="578"/>
    </location>
</feature>
<feature type="compositionally biased region" description="Basic residues" evidence="2">
    <location>
        <begin position="94"/>
        <end position="108"/>
    </location>
</feature>
<dbReference type="EMBL" id="JASMQC010000058">
    <property type="protein sequence ID" value="KAK1928694.1"/>
    <property type="molecule type" value="Genomic_DNA"/>
</dbReference>
<dbReference type="Proteomes" id="UP001259832">
    <property type="component" value="Unassembled WGS sequence"/>
</dbReference>
<name>A0AAD9FYQ3_9STRA</name>
<sequence length="762" mass="87385">MMSVKDFLRSMEDYGPNGPMILRTKLKPIAILLHNGESRNRYEDAFLKWLKTRSVDLDSLKDNPEEERRYRQSFAYMRATTVDIRRDSNEHCSRSRHRSPSRSRKRSPSKASSRDLKRSRLESGEVVQAEKPNAGREWEKMAKRVEQLENNVSHRFSELERELKALRAQSQVTNGELLRGSQNQKKVELRKVMEVTPSTVVKSECESPGKADILNEGTEILKRATQTQPAPALKRLVKEYIRLNDQIEMNEAAVQDSLAYIKTLEGGADVDDRMMQINELKASMEWKHKWEEFERLAGQVDLTAISRSSYEQLAGEYIQLNRIVNGDGTETSPQLEEVKKLSKALSETISEWTDKERYRQELSVDVARRDDAVYTLAKELIAEAHLWLKKKQKRKFRWKTPKQSCSQDSHLKKLEERILRRSDSDIKKLPRRSRSRRELLETKVMFPDGFLQSMKLFGPNGSMHIGERLKPIAIVLRPNEPLHRYEENFQYRLDRRGTTLLKLQDDPDEERQTFAYFRATTAVQQHWDRGGDKHSNFDSKTQYRSRGDNDSARKPSTPAVSPSEPTQTFDAHPPDNILPTVEQYTCSNPIRMATELLQKAARVKSDPTRKRLAKDYTSLSSYVITNEADLRDSLARAEITACATRIKELAVRIDCKKRRRDAALAADQKSELEYLVRQVEPTEPLHASHEKLTHVLIDLHQNGAGIVALQVKLESCLQNAQSVSGTAFQELEIVSTSLPTVSQEVCTGKPSTAIVYGVDPVQ</sequence>
<feature type="coiled-coil region" evidence="1">
    <location>
        <begin position="142"/>
        <end position="176"/>
    </location>
</feature>
<keyword evidence="4" id="KW-1185">Reference proteome</keyword>
<keyword evidence="1" id="KW-0175">Coiled coil</keyword>
<organism evidence="3 4">
    <name type="scientific">Phytophthora citrophthora</name>
    <dbReference type="NCBI Taxonomy" id="4793"/>
    <lineage>
        <taxon>Eukaryota</taxon>
        <taxon>Sar</taxon>
        <taxon>Stramenopiles</taxon>
        <taxon>Oomycota</taxon>
        <taxon>Peronosporomycetes</taxon>
        <taxon>Peronosporales</taxon>
        <taxon>Peronosporaceae</taxon>
        <taxon>Phytophthora</taxon>
    </lineage>
</organism>